<accession>A0A131YPB4</accession>
<comment type="function">
    <text evidence="9">Catalyzes the decomposition of L-selenocysteine to L-alanine and elemental selenium.</text>
</comment>
<evidence type="ECO:0000256" key="9">
    <source>
        <dbReference type="ARBA" id="ARBA00037407"/>
    </source>
</evidence>
<dbReference type="InterPro" id="IPR015421">
    <property type="entry name" value="PyrdxlP-dep_Trfase_major"/>
</dbReference>
<dbReference type="InterPro" id="IPR015424">
    <property type="entry name" value="PyrdxlP-dep_Trfase"/>
</dbReference>
<dbReference type="Gene3D" id="3.40.640.10">
    <property type="entry name" value="Type I PLP-dependent aspartate aminotransferase-like (Major domain)"/>
    <property type="match status" value="1"/>
</dbReference>
<comment type="subunit">
    <text evidence="4">Homodimer.</text>
</comment>
<dbReference type="InterPro" id="IPR000192">
    <property type="entry name" value="Aminotrans_V_dom"/>
</dbReference>
<dbReference type="FunFam" id="3.90.1150.10:FF:000065">
    <property type="entry name" value="Selenocysteine lyase"/>
    <property type="match status" value="1"/>
</dbReference>
<dbReference type="InterPro" id="IPR015422">
    <property type="entry name" value="PyrdxlP-dep_Trfase_small"/>
</dbReference>
<keyword evidence="8 13" id="KW-0456">Lyase</keyword>
<dbReference type="Pfam" id="PF00266">
    <property type="entry name" value="Aminotran_5"/>
    <property type="match status" value="1"/>
</dbReference>
<keyword evidence="6" id="KW-0808">Transferase</keyword>
<evidence type="ECO:0000256" key="4">
    <source>
        <dbReference type="ARBA" id="ARBA00011738"/>
    </source>
</evidence>
<evidence type="ECO:0000256" key="10">
    <source>
        <dbReference type="ARBA" id="ARBA00039054"/>
    </source>
</evidence>
<protein>
    <recommendedName>
        <fullName evidence="11">Selenocysteine lyase</fullName>
        <ecNumber evidence="10">4.4.1.16</ecNumber>
    </recommendedName>
</protein>
<organism evidence="13">
    <name type="scientific">Rhipicephalus appendiculatus</name>
    <name type="common">Brown ear tick</name>
    <dbReference type="NCBI Taxonomy" id="34631"/>
    <lineage>
        <taxon>Eukaryota</taxon>
        <taxon>Metazoa</taxon>
        <taxon>Ecdysozoa</taxon>
        <taxon>Arthropoda</taxon>
        <taxon>Chelicerata</taxon>
        <taxon>Arachnida</taxon>
        <taxon>Acari</taxon>
        <taxon>Parasitiformes</taxon>
        <taxon>Ixodida</taxon>
        <taxon>Ixodoidea</taxon>
        <taxon>Ixodidae</taxon>
        <taxon>Rhipicephalinae</taxon>
        <taxon>Rhipicephalus</taxon>
        <taxon>Rhipicephalus</taxon>
    </lineage>
</organism>
<evidence type="ECO:0000256" key="5">
    <source>
        <dbReference type="ARBA" id="ARBA00022490"/>
    </source>
</evidence>
<dbReference type="PANTHER" id="PTHR11601:SF62">
    <property type="entry name" value="SELENOCYSTEINE LYASE"/>
    <property type="match status" value="1"/>
</dbReference>
<dbReference type="PANTHER" id="PTHR11601">
    <property type="entry name" value="CYSTEINE DESULFURYLASE FAMILY MEMBER"/>
    <property type="match status" value="1"/>
</dbReference>
<proteinExistence type="inferred from homology"/>
<dbReference type="Gene3D" id="3.90.1150.10">
    <property type="entry name" value="Aspartate Aminotransferase, domain 1"/>
    <property type="match status" value="1"/>
</dbReference>
<evidence type="ECO:0000259" key="12">
    <source>
        <dbReference type="Pfam" id="PF00266"/>
    </source>
</evidence>
<evidence type="ECO:0000256" key="6">
    <source>
        <dbReference type="ARBA" id="ARBA00022679"/>
    </source>
</evidence>
<keyword evidence="5" id="KW-0963">Cytoplasm</keyword>
<keyword evidence="7" id="KW-0663">Pyridoxal phosphate</keyword>
<evidence type="ECO:0000256" key="11">
    <source>
        <dbReference type="ARBA" id="ARBA00040554"/>
    </source>
</evidence>
<comment type="similarity">
    <text evidence="3">Belongs to the class-V pyridoxal-phosphate-dependent aminotransferase family.</text>
</comment>
<dbReference type="GO" id="GO:0016740">
    <property type="term" value="F:transferase activity"/>
    <property type="evidence" value="ECO:0007669"/>
    <property type="project" value="UniProtKB-KW"/>
</dbReference>
<evidence type="ECO:0000256" key="1">
    <source>
        <dbReference type="ARBA" id="ARBA00001933"/>
    </source>
</evidence>
<evidence type="ECO:0000256" key="7">
    <source>
        <dbReference type="ARBA" id="ARBA00022898"/>
    </source>
</evidence>
<dbReference type="InterPro" id="IPR016454">
    <property type="entry name" value="Cysteine_dSase"/>
</dbReference>
<evidence type="ECO:0000256" key="2">
    <source>
        <dbReference type="ARBA" id="ARBA00004514"/>
    </source>
</evidence>
<evidence type="ECO:0000313" key="13">
    <source>
        <dbReference type="EMBL" id="JAP80807.1"/>
    </source>
</evidence>
<dbReference type="EMBL" id="GEDV01007750">
    <property type="protein sequence ID" value="JAP80807.1"/>
    <property type="molecule type" value="Transcribed_RNA"/>
</dbReference>
<feature type="domain" description="Aminotransferase class V" evidence="12">
    <location>
        <begin position="10"/>
        <end position="391"/>
    </location>
</feature>
<evidence type="ECO:0000256" key="8">
    <source>
        <dbReference type="ARBA" id="ARBA00023239"/>
    </source>
</evidence>
<dbReference type="FunFam" id="3.40.640.10:FF:000083">
    <property type="entry name" value="Selenocysteine lyase"/>
    <property type="match status" value="1"/>
</dbReference>
<name>A0A131YPB4_RHIAP</name>
<dbReference type="GO" id="GO:0009000">
    <property type="term" value="F:selenocysteine lyase activity"/>
    <property type="evidence" value="ECO:0007669"/>
    <property type="project" value="UniProtKB-EC"/>
</dbReference>
<dbReference type="AlphaFoldDB" id="A0A131YPB4"/>
<dbReference type="EC" id="4.4.1.16" evidence="10"/>
<dbReference type="GO" id="GO:0005829">
    <property type="term" value="C:cytosol"/>
    <property type="evidence" value="ECO:0007669"/>
    <property type="project" value="UniProtKB-SubCell"/>
</dbReference>
<evidence type="ECO:0000256" key="3">
    <source>
        <dbReference type="ARBA" id="ARBA00009236"/>
    </source>
</evidence>
<dbReference type="PIRSF" id="PIRSF005572">
    <property type="entry name" value="NifS"/>
    <property type="match status" value="1"/>
</dbReference>
<sequence length="411" mass="44661">MEGDNGHRCVYLDYNATAPVEEEVQKSIIYALQVAWGNPTSNHDGGTEARRIIDEARMSVANMIGASPPEIVFTSGGTESNNMIIHSLVRHFKKTRSSFAALSNCKIPHVITSNIEHNSILLTLKDLYEDERIDLTVVPVSKVTGSVCAEEVISAIQPNTCFVTIMLANNETGIIQPVDTIGTLLKDVNQQRKEHSLPEVLFHTDAAQALGKVAVNVDDLKVDYLSIAGHKFYGPRTGALYFRDSKPLYPLLFGAGQERGLRPGTPNTCMIAGVGTAAMLVAKNLVIYHQLMKDSRDYLEEKLKEAFGPLVSFNHRKGTQALPNTCSVSFAGMRGPEILAKAKYVLASTGAACHHTATPSRVLLNSGVLEDNARGTLRLSTGRKTTRADVDTAVRMLQDAVSAIREKQSSG</sequence>
<comment type="cofactor">
    <cofactor evidence="1">
        <name>pyridoxal 5'-phosphate</name>
        <dbReference type="ChEBI" id="CHEBI:597326"/>
    </cofactor>
</comment>
<reference evidence="13" key="1">
    <citation type="journal article" date="2016" name="Ticks Tick Borne Dis.">
        <title>De novo assembly and annotation of the salivary gland transcriptome of Rhipicephalus appendiculatus male and female ticks during blood feeding.</title>
        <authorList>
            <person name="de Castro M.H."/>
            <person name="de Klerk D."/>
            <person name="Pienaar R."/>
            <person name="Latif A.A."/>
            <person name="Rees D.J."/>
            <person name="Mans B.J."/>
        </authorList>
    </citation>
    <scope>NUCLEOTIDE SEQUENCE</scope>
    <source>
        <tissue evidence="13">Salivary glands</tissue>
    </source>
</reference>
<dbReference type="SUPFAM" id="SSF53383">
    <property type="entry name" value="PLP-dependent transferases"/>
    <property type="match status" value="1"/>
</dbReference>
<dbReference type="Gene3D" id="1.10.260.50">
    <property type="match status" value="1"/>
</dbReference>
<comment type="subcellular location">
    <subcellularLocation>
        <location evidence="2">Cytoplasm</location>
        <location evidence="2">Cytosol</location>
    </subcellularLocation>
</comment>